<feature type="compositionally biased region" description="Polar residues" evidence="2">
    <location>
        <begin position="475"/>
        <end position="496"/>
    </location>
</feature>
<evidence type="ECO:0000256" key="3">
    <source>
        <dbReference type="SAM" id="Phobius"/>
    </source>
</evidence>
<feature type="compositionally biased region" description="Low complexity" evidence="2">
    <location>
        <begin position="533"/>
        <end position="551"/>
    </location>
</feature>
<feature type="region of interest" description="Disordered" evidence="2">
    <location>
        <begin position="262"/>
        <end position="282"/>
    </location>
</feature>
<dbReference type="Proteomes" id="UP000694843">
    <property type="component" value="Unplaced"/>
</dbReference>
<dbReference type="KEGG" id="hazt:108671253"/>
<feature type="transmembrane region" description="Helical" evidence="3">
    <location>
        <begin position="67"/>
        <end position="88"/>
    </location>
</feature>
<evidence type="ECO:0000313" key="4">
    <source>
        <dbReference type="Proteomes" id="UP000694843"/>
    </source>
</evidence>
<sequence>MTETTTTVITNGTSVAVKTIAGRPHDTVVLGSLKTVTWIKTNPVLSDGYAITKTQVDKARQYRIIEAIFTIVLVQISVVLTLVEAVPWPGVVVRLVHRVDEFTERTLESIYRTLEWWFDCISIRLMRLLETLVIYLDKFITTIDSVIHWFLQKYDWVFAFVLKVYARVSAVWTWYVSLWTSAWSALRSGVQSTQQMWTLSQEELIRNNEEAEKKKQIAAEAAAALVKAKQKPRIRISSLSSTEKRLSFSGLDDWEDGGCSTGGRVSPMIPRSPVYRGSDSEGSDVAAIQETRKFLVGEQTGRCYSRVDTSATVVGRQRDAMYERVATKLQVMRKNSIRFSRGIDVRVSRLIWSAQQQCTPRSLMSLVLSIIKYFILAPFKVMTWLVGGKRLSRRSRSMRQESLRRRKAAEAAAAGLNPPLGPVVFKESDATKLPLLPTSSVAHDTSQKTKSQLDCKIPATLDRGISEDIPDFSEESNGSTTSTVPRNNGNSPTFQPKNEKYLSLSSTSTISEEPDEDDGECSGQFVTPPPTPVKKSSVTSSSRLRSLLGPGKLTGNPEMASSEPDLTSILVHRESNRLSLGELPDDFSPLGSKKNKKRVTIR</sequence>
<feature type="coiled-coil region" evidence="1">
    <location>
        <begin position="201"/>
        <end position="228"/>
    </location>
</feature>
<keyword evidence="4" id="KW-1185">Reference proteome</keyword>
<dbReference type="OrthoDB" id="6365086at2759"/>
<evidence type="ECO:0000256" key="1">
    <source>
        <dbReference type="SAM" id="Coils"/>
    </source>
</evidence>
<evidence type="ECO:0000256" key="2">
    <source>
        <dbReference type="SAM" id="MobiDB-lite"/>
    </source>
</evidence>
<accession>A0A979FN76</accession>
<feature type="compositionally biased region" description="Basic residues" evidence="2">
    <location>
        <begin position="593"/>
        <end position="602"/>
    </location>
</feature>
<keyword evidence="1" id="KW-0175">Coiled coil</keyword>
<organism evidence="4 5">
    <name type="scientific">Hyalella azteca</name>
    <name type="common">Amphipod</name>
    <dbReference type="NCBI Taxonomy" id="294128"/>
    <lineage>
        <taxon>Eukaryota</taxon>
        <taxon>Metazoa</taxon>
        <taxon>Ecdysozoa</taxon>
        <taxon>Arthropoda</taxon>
        <taxon>Crustacea</taxon>
        <taxon>Multicrustacea</taxon>
        <taxon>Malacostraca</taxon>
        <taxon>Eumalacostraca</taxon>
        <taxon>Peracarida</taxon>
        <taxon>Amphipoda</taxon>
        <taxon>Senticaudata</taxon>
        <taxon>Talitrida</taxon>
        <taxon>Talitroidea</taxon>
        <taxon>Hyalellidae</taxon>
        <taxon>Hyalella</taxon>
    </lineage>
</organism>
<evidence type="ECO:0000313" key="5">
    <source>
        <dbReference type="RefSeq" id="XP_047738501.1"/>
    </source>
</evidence>
<keyword evidence="3" id="KW-0472">Membrane</keyword>
<protein>
    <submittedName>
        <fullName evidence="5">Uncharacterized protein LOC108671253</fullName>
    </submittedName>
</protein>
<feature type="transmembrane region" description="Helical" evidence="3">
    <location>
        <begin position="363"/>
        <end position="386"/>
    </location>
</feature>
<dbReference type="AlphaFoldDB" id="A0A979FN76"/>
<name>A0A979FN76_HYAAZ</name>
<proteinExistence type="predicted"/>
<gene>
    <name evidence="5" type="primary">LOC108671253</name>
</gene>
<keyword evidence="3" id="KW-0812">Transmembrane</keyword>
<dbReference type="RefSeq" id="XP_047738501.1">
    <property type="nucleotide sequence ID" value="XM_047882545.1"/>
</dbReference>
<keyword evidence="3" id="KW-1133">Transmembrane helix</keyword>
<feature type="region of interest" description="Disordered" evidence="2">
    <location>
        <begin position="579"/>
        <end position="602"/>
    </location>
</feature>
<reference evidence="5" key="1">
    <citation type="submission" date="2025-08" db="UniProtKB">
        <authorList>
            <consortium name="RefSeq"/>
        </authorList>
    </citation>
    <scope>IDENTIFICATION</scope>
    <source>
        <tissue evidence="5">Whole organism</tissue>
    </source>
</reference>
<dbReference type="GeneID" id="108671253"/>
<feature type="region of interest" description="Disordered" evidence="2">
    <location>
        <begin position="464"/>
        <end position="563"/>
    </location>
</feature>
<feature type="compositionally biased region" description="Low complexity" evidence="2">
    <location>
        <begin position="502"/>
        <end position="511"/>
    </location>
</feature>